<organism evidence="7 8">
    <name type="scientific">Xylanimonas protaetiae</name>
    <dbReference type="NCBI Taxonomy" id="2509457"/>
    <lineage>
        <taxon>Bacteria</taxon>
        <taxon>Bacillati</taxon>
        <taxon>Actinomycetota</taxon>
        <taxon>Actinomycetes</taxon>
        <taxon>Micrococcales</taxon>
        <taxon>Promicromonosporaceae</taxon>
        <taxon>Xylanimonas</taxon>
    </lineage>
</organism>
<dbReference type="GO" id="GO:0022857">
    <property type="term" value="F:transmembrane transporter activity"/>
    <property type="evidence" value="ECO:0007669"/>
    <property type="project" value="InterPro"/>
</dbReference>
<feature type="domain" description="Major facilitator superfamily (MFS) profile" evidence="6">
    <location>
        <begin position="56"/>
        <end position="512"/>
    </location>
</feature>
<keyword evidence="3 5" id="KW-1133">Transmembrane helix</keyword>
<dbReference type="InterPro" id="IPR020846">
    <property type="entry name" value="MFS_dom"/>
</dbReference>
<evidence type="ECO:0000256" key="2">
    <source>
        <dbReference type="ARBA" id="ARBA00022692"/>
    </source>
</evidence>
<dbReference type="InterPro" id="IPR036259">
    <property type="entry name" value="MFS_trans_sf"/>
</dbReference>
<feature type="transmembrane region" description="Helical" evidence="5">
    <location>
        <begin position="488"/>
        <end position="508"/>
    </location>
</feature>
<dbReference type="PROSITE" id="PS50850">
    <property type="entry name" value="MFS"/>
    <property type="match status" value="1"/>
</dbReference>
<feature type="transmembrane region" description="Helical" evidence="5">
    <location>
        <begin position="270"/>
        <end position="291"/>
    </location>
</feature>
<dbReference type="SUPFAM" id="SSF103473">
    <property type="entry name" value="MFS general substrate transporter"/>
    <property type="match status" value="1"/>
</dbReference>
<feature type="transmembrane region" description="Helical" evidence="5">
    <location>
        <begin position="377"/>
        <end position="395"/>
    </location>
</feature>
<feature type="transmembrane region" description="Helical" evidence="5">
    <location>
        <begin position="91"/>
        <end position="110"/>
    </location>
</feature>
<evidence type="ECO:0000256" key="3">
    <source>
        <dbReference type="ARBA" id="ARBA00022989"/>
    </source>
</evidence>
<dbReference type="GO" id="GO:0005886">
    <property type="term" value="C:plasma membrane"/>
    <property type="evidence" value="ECO:0007669"/>
    <property type="project" value="UniProtKB-SubCell"/>
</dbReference>
<dbReference type="Gene3D" id="1.20.1720.10">
    <property type="entry name" value="Multidrug resistance protein D"/>
    <property type="match status" value="1"/>
</dbReference>
<gene>
    <name evidence="7" type="ORF">ET471_08870</name>
</gene>
<feature type="transmembrane region" description="Helical" evidence="5">
    <location>
        <begin position="53"/>
        <end position="79"/>
    </location>
</feature>
<evidence type="ECO:0000256" key="4">
    <source>
        <dbReference type="ARBA" id="ARBA00023136"/>
    </source>
</evidence>
<keyword evidence="8" id="KW-1185">Reference proteome</keyword>
<dbReference type="InterPro" id="IPR011701">
    <property type="entry name" value="MFS"/>
</dbReference>
<feature type="transmembrane region" description="Helical" evidence="5">
    <location>
        <begin position="243"/>
        <end position="264"/>
    </location>
</feature>
<evidence type="ECO:0000256" key="5">
    <source>
        <dbReference type="SAM" id="Phobius"/>
    </source>
</evidence>
<dbReference type="KEGG" id="xya:ET471_08870"/>
<dbReference type="PANTHER" id="PTHR42718:SF42">
    <property type="entry name" value="EXPORT PROTEIN"/>
    <property type="match status" value="1"/>
</dbReference>
<feature type="transmembrane region" description="Helical" evidence="5">
    <location>
        <begin position="122"/>
        <end position="141"/>
    </location>
</feature>
<sequence length="521" mass="54329">MWRSSQGQEPCPLSNSVLWCAERRYRTPFDPGGLVSTTTLATQPRTYPSLRAAWIPLVALCLAFFVEMVDNTLLTIALPTIGRDLGSGTTALQWVSGAYSLTFGGLLLTAGSAADRLGRRRVLLTGLAAFGLISLLVLAVGSTGQLVALRAGLGLAAAAMAPITNSLVFRLFDDKDLRMRAMTVMIVVGMSGFILGPLLGGSVLAHVRWEWLLVVNAPIALIAWVGVRLGVPADRREDLTDERLDLPGAALSVATIGLACYTLTSGVEHGWLSVATLGSALGAAVALAAFVRHERRTPQPMLDLSVFASGTVRGASVAQIGTSIAMAGVMFGLILHFQYAYGWSPMRAGLANLPLIVTMIAATPVSESLAKRYGHRVACVVGTGLLVAALAGLAWGVDRGYAVIAVCMVVLTVGLRTVMTICAVALVDAMPANRTSVGAALNDTAQEVGTSVGTAVVGTLVAVLVTQALPSGTWGADLVARFFHGERVTYAVLAVLVGVVAGWGALTLTDSRSTEEHPEAA</sequence>
<feature type="transmembrane region" description="Helical" evidence="5">
    <location>
        <begin position="401"/>
        <end position="427"/>
    </location>
</feature>
<dbReference type="PANTHER" id="PTHR42718">
    <property type="entry name" value="MAJOR FACILITATOR SUPERFAMILY MULTIDRUG TRANSPORTER MFSC"/>
    <property type="match status" value="1"/>
</dbReference>
<proteinExistence type="predicted"/>
<feature type="transmembrane region" description="Helical" evidence="5">
    <location>
        <begin position="147"/>
        <end position="172"/>
    </location>
</feature>
<feature type="transmembrane region" description="Helical" evidence="5">
    <location>
        <begin position="184"/>
        <end position="205"/>
    </location>
</feature>
<evidence type="ECO:0000259" key="6">
    <source>
        <dbReference type="PROSITE" id="PS50850"/>
    </source>
</evidence>
<name>A0A4P6F704_9MICO</name>
<evidence type="ECO:0000256" key="1">
    <source>
        <dbReference type="ARBA" id="ARBA00004651"/>
    </source>
</evidence>
<dbReference type="CDD" id="cd17321">
    <property type="entry name" value="MFS_MMR_MDR_like"/>
    <property type="match status" value="1"/>
</dbReference>
<dbReference type="OrthoDB" id="7375466at2"/>
<feature type="transmembrane region" description="Helical" evidence="5">
    <location>
        <begin position="346"/>
        <end position="365"/>
    </location>
</feature>
<comment type="subcellular location">
    <subcellularLocation>
        <location evidence="1">Cell membrane</location>
        <topology evidence="1">Multi-pass membrane protein</topology>
    </subcellularLocation>
</comment>
<keyword evidence="4 5" id="KW-0472">Membrane</keyword>
<reference evidence="7 8" key="1">
    <citation type="submission" date="2019-01" db="EMBL/GenBank/DDBJ databases">
        <title>Genome sequencing of strain FW10M-9.</title>
        <authorList>
            <person name="Heo J."/>
            <person name="Kim S.-J."/>
            <person name="Kim J.-S."/>
            <person name="Hong S.-B."/>
            <person name="Kwon S.-W."/>
        </authorList>
    </citation>
    <scope>NUCLEOTIDE SEQUENCE [LARGE SCALE GENOMIC DNA]</scope>
    <source>
        <strain evidence="7 8">FW10M-9</strain>
    </source>
</reference>
<dbReference type="Proteomes" id="UP000292118">
    <property type="component" value="Chromosome"/>
</dbReference>
<evidence type="ECO:0000313" key="7">
    <source>
        <dbReference type="EMBL" id="QAY71800.1"/>
    </source>
</evidence>
<keyword evidence="2 5" id="KW-0812">Transmembrane</keyword>
<evidence type="ECO:0000313" key="8">
    <source>
        <dbReference type="Proteomes" id="UP000292118"/>
    </source>
</evidence>
<dbReference type="Pfam" id="PF07690">
    <property type="entry name" value="MFS_1"/>
    <property type="match status" value="1"/>
</dbReference>
<feature type="transmembrane region" description="Helical" evidence="5">
    <location>
        <begin position="312"/>
        <end position="334"/>
    </location>
</feature>
<protein>
    <submittedName>
        <fullName evidence="7">MFS transporter</fullName>
    </submittedName>
</protein>
<dbReference type="EMBL" id="CP035493">
    <property type="protein sequence ID" value="QAY71800.1"/>
    <property type="molecule type" value="Genomic_DNA"/>
</dbReference>
<feature type="transmembrane region" description="Helical" evidence="5">
    <location>
        <begin position="211"/>
        <end position="231"/>
    </location>
</feature>
<accession>A0A4P6F704</accession>
<dbReference type="AlphaFoldDB" id="A0A4P6F704"/>
<feature type="transmembrane region" description="Helical" evidence="5">
    <location>
        <begin position="448"/>
        <end position="468"/>
    </location>
</feature>
<dbReference type="Gene3D" id="1.20.1250.20">
    <property type="entry name" value="MFS general substrate transporter like domains"/>
    <property type="match status" value="1"/>
</dbReference>